<proteinExistence type="predicted"/>
<keyword evidence="2" id="KW-1185">Reference proteome</keyword>
<dbReference type="Proteomes" id="UP000499080">
    <property type="component" value="Unassembled WGS sequence"/>
</dbReference>
<evidence type="ECO:0000313" key="2">
    <source>
        <dbReference type="Proteomes" id="UP000499080"/>
    </source>
</evidence>
<comment type="caution">
    <text evidence="1">The sequence shown here is derived from an EMBL/GenBank/DDBJ whole genome shotgun (WGS) entry which is preliminary data.</text>
</comment>
<gene>
    <name evidence="1" type="ORF">AVEN_262233_1</name>
</gene>
<accession>A0A4Y2GGY1</accession>
<protein>
    <submittedName>
        <fullName evidence="1">Uncharacterized protein</fullName>
    </submittedName>
</protein>
<evidence type="ECO:0000313" key="1">
    <source>
        <dbReference type="EMBL" id="GBM51995.1"/>
    </source>
</evidence>
<dbReference type="AlphaFoldDB" id="A0A4Y2GGY1"/>
<organism evidence="1 2">
    <name type="scientific">Araneus ventricosus</name>
    <name type="common">Orbweaver spider</name>
    <name type="synonym">Epeira ventricosa</name>
    <dbReference type="NCBI Taxonomy" id="182803"/>
    <lineage>
        <taxon>Eukaryota</taxon>
        <taxon>Metazoa</taxon>
        <taxon>Ecdysozoa</taxon>
        <taxon>Arthropoda</taxon>
        <taxon>Chelicerata</taxon>
        <taxon>Arachnida</taxon>
        <taxon>Araneae</taxon>
        <taxon>Araneomorphae</taxon>
        <taxon>Entelegynae</taxon>
        <taxon>Araneoidea</taxon>
        <taxon>Araneidae</taxon>
        <taxon>Araneus</taxon>
    </lineage>
</organism>
<reference evidence="1 2" key="1">
    <citation type="journal article" date="2019" name="Sci. Rep.">
        <title>Orb-weaving spider Araneus ventricosus genome elucidates the spidroin gene catalogue.</title>
        <authorList>
            <person name="Kono N."/>
            <person name="Nakamura H."/>
            <person name="Ohtoshi R."/>
            <person name="Moran D.A.P."/>
            <person name="Shinohara A."/>
            <person name="Yoshida Y."/>
            <person name="Fujiwara M."/>
            <person name="Mori M."/>
            <person name="Tomita M."/>
            <person name="Arakawa K."/>
        </authorList>
    </citation>
    <scope>NUCLEOTIDE SEQUENCE [LARGE SCALE GENOMIC DNA]</scope>
</reference>
<name>A0A4Y2GGY1_ARAVE</name>
<dbReference type="EMBL" id="BGPR01001359">
    <property type="protein sequence ID" value="GBM51995.1"/>
    <property type="molecule type" value="Genomic_DNA"/>
</dbReference>
<sequence>MMMPEDQQSYIRSMSLCTLKKFKVNRGLQIRSCWESPSKNINHSWMGEKGPLLWSKTGAPKVEDRLSSDARIYTLPVGNSGTSGSPLPVLARMSEPLREQNKFISHEEFVRSYLI</sequence>